<reference evidence="1" key="2">
    <citation type="submission" date="2021-05" db="EMBL/GenBank/DDBJ databases">
        <title>Whole genome sequencing of cultured pathogen.</title>
        <authorList>
            <person name="Hoffmann M."/>
            <person name="Balkey M."/>
            <person name="Luo Y."/>
        </authorList>
    </citation>
    <scope>NUCLEOTIDE SEQUENCE</scope>
    <source>
        <strain evidence="1">CFSAN058540</strain>
    </source>
</reference>
<reference evidence="1" key="1">
    <citation type="submission" date="2018-04" db="EMBL/GenBank/DDBJ databases">
        <authorList>
            <person name="Bell R."/>
        </authorList>
    </citation>
    <scope>NUCLEOTIDE SEQUENCE</scope>
    <source>
        <strain evidence="1">CFSAN058540</strain>
    </source>
</reference>
<proteinExistence type="predicted"/>
<organism evidence="1">
    <name type="scientific">Salmonella enterica I</name>
    <dbReference type="NCBI Taxonomy" id="59201"/>
    <lineage>
        <taxon>Bacteria</taxon>
        <taxon>Pseudomonadati</taxon>
        <taxon>Pseudomonadota</taxon>
        <taxon>Gammaproteobacteria</taxon>
        <taxon>Enterobacterales</taxon>
        <taxon>Enterobacteriaceae</taxon>
        <taxon>Salmonella</taxon>
    </lineage>
</organism>
<protein>
    <submittedName>
        <fullName evidence="1">Uncharacterized protein</fullName>
    </submittedName>
</protein>
<name>A0A8F6T1Y7_SALET</name>
<gene>
    <name evidence="1" type="ORF">DAX88_003840</name>
</gene>
<dbReference type="AlphaFoldDB" id="A0A8F6T1Y7"/>
<evidence type="ECO:0000313" key="1">
    <source>
        <dbReference type="EMBL" id="QXR78134.1"/>
    </source>
</evidence>
<accession>A0A8F6T1Y7</accession>
<dbReference type="RefSeq" id="WP_143202867.1">
    <property type="nucleotide sequence ID" value="NZ_CP077710.1"/>
</dbReference>
<sequence>MKVMAVSAKEPPLPLIDSGIAVSNTGISLLLPCVKQCLNWRDVALSPITISCISITDCGSPSGFNFFLFFRFLFSALTLLDFPAACFKNELANPLSMRQLQIPPVQEAVPGDLEEEPSGGHMPKSADLKLTPSGDPIANAAVAWKAASSDGTPV</sequence>
<dbReference type="EMBL" id="CP077710">
    <property type="protein sequence ID" value="QXR78134.1"/>
    <property type="molecule type" value="Genomic_DNA"/>
</dbReference>